<evidence type="ECO:0000313" key="2">
    <source>
        <dbReference type="EMBL" id="CAK26786.1"/>
    </source>
</evidence>
<feature type="compositionally biased region" description="Low complexity" evidence="1">
    <location>
        <begin position="84"/>
        <end position="104"/>
    </location>
</feature>
<dbReference type="EMBL" id="BN000955">
    <property type="protein sequence ID" value="CAK26786.1"/>
    <property type="molecule type" value="Genomic_DNA"/>
</dbReference>
<feature type="region of interest" description="Disordered" evidence="1">
    <location>
        <begin position="27"/>
        <end position="46"/>
    </location>
</feature>
<sequence length="695" mass="78983">MPKKRTFELDFEKYGRTHFENDTVDVTDIDSDSNHSHQLSLQNESAAAPVSFHNSENDGQLTRPIECGDGPTFDIDPLGDKFSVGDTSSSDISDDYYSPSASCSDESDHDDFDFDTQKLSSDLANWAAVAQIPQSKLRGLMSVLRKYHPELPKDPRTLLQTVTDYEITNIAGGEYYHFGVADGINRISEICIATKDATRINLQINIDGLPLFKSSKTQFWPILGRISMPFESETFIIGLYCGESKPHSVQHYLTQFVSEMKGLEESGGVMIKSTNDLIPISIACFICDAPARAFVKQTKPHNAYYGCDKCVQKGDWSNKVIFPETDSPLRTDSAFKNMVQKEHHNNKSPISELSVGLVSQFPLDPMHLVHLGVVKRLIWSWTKGPIRCRISANMRRQISDCLLSCRPFVPREFPRKCRPLSEFERWKATELRQFIIYSGPVVLKGKLSDDVYLHFLLLSVSIYCLSSSLYLPTYCDYVKELLDTFVKMWAGLYGRDMLVYNVHGLTHLAADAKKFGPLDSYSAFPFESFLGRLKKVVRKPHRCLPQVIRRLSENKIGGKDEKKSNDFCLGPEHTDGPILLAHKRHLTQHRYVQFNGLYFSAKDSDSCIQIGSRYGLIRNIIQDPQNLTVMVMFQQFMRVDNFFQRPLDSSDLGIVKVSRLSDTLKAEKLSEIVCKLYRIPYKESFVLVPLVHQFC</sequence>
<accession>A0JPS3</accession>
<dbReference type="eggNOG" id="ENOG502QTQS">
    <property type="taxonomic scope" value="Eukaryota"/>
</dbReference>
<dbReference type="STRING" id="7668.A0JPS3"/>
<dbReference type="HOGENOM" id="CLU_004416_4_1_1"/>
<reference evidence="2" key="1">
    <citation type="journal article" date="2006" name="BMC Evol. Biol.">
        <title>SmTRC1, a novel Schistosoma mansoni DNA transposon, discloses new families of animal and fungi transposons belonging to the CACTA superfamily.</title>
        <authorList>
            <person name="DeMarco R."/>
            <person name="Venancio T.M."/>
            <person name="Verjovski-Almeida S."/>
        </authorList>
    </citation>
    <scope>NUCLEOTIDE SEQUENCE</scope>
</reference>
<protein>
    <submittedName>
        <fullName evidence="2">Transposase domain-containing protein</fullName>
    </submittedName>
</protein>
<comment type="miscellaneous">
    <text evidence="2">The sequence shown here is derived from an EMBL/GenBank/DDBJ third party annotation (TPA) entry.</text>
</comment>
<name>A0JPS3_STRPU</name>
<feature type="compositionally biased region" description="Polar residues" evidence="1">
    <location>
        <begin position="36"/>
        <end position="45"/>
    </location>
</feature>
<dbReference type="PANTHER" id="PTHR33053">
    <property type="entry name" value="PROTEIN, PUTATIVE-RELATED"/>
    <property type="match status" value="1"/>
</dbReference>
<organism evidence="2">
    <name type="scientific">Strongylocentrotus purpuratus</name>
    <name type="common">Purple sea urchin</name>
    <dbReference type="NCBI Taxonomy" id="7668"/>
    <lineage>
        <taxon>Eukaryota</taxon>
        <taxon>Metazoa</taxon>
        <taxon>Echinodermata</taxon>
        <taxon>Eleutherozoa</taxon>
        <taxon>Echinozoa</taxon>
        <taxon>Echinoidea</taxon>
        <taxon>Euechinoidea</taxon>
        <taxon>Echinacea</taxon>
        <taxon>Camarodonta</taxon>
        <taxon>Echinidea</taxon>
        <taxon>Strongylocentrotidae</taxon>
        <taxon>Strongylocentrotus</taxon>
    </lineage>
</organism>
<dbReference type="AlphaFoldDB" id="A0JPS3"/>
<evidence type="ECO:0000256" key="1">
    <source>
        <dbReference type="SAM" id="MobiDB-lite"/>
    </source>
</evidence>
<proteinExistence type="predicted"/>
<dbReference type="PhylomeDB" id="A0JPS3"/>
<feature type="region of interest" description="Disordered" evidence="1">
    <location>
        <begin position="51"/>
        <end position="109"/>
    </location>
</feature>